<evidence type="ECO:0000259" key="2">
    <source>
        <dbReference type="SMART" id="SM00829"/>
    </source>
</evidence>
<dbReference type="Pfam" id="PF08240">
    <property type="entry name" value="ADH_N"/>
    <property type="match status" value="1"/>
</dbReference>
<dbReference type="CDD" id="cd08241">
    <property type="entry name" value="QOR1"/>
    <property type="match status" value="1"/>
</dbReference>
<dbReference type="RefSeq" id="WP_194214397.1">
    <property type="nucleotide sequence ID" value="NZ_CP061205.1"/>
</dbReference>
<dbReference type="InterPro" id="IPR011032">
    <property type="entry name" value="GroES-like_sf"/>
</dbReference>
<dbReference type="EC" id="1.-.-.-" evidence="3"/>
<dbReference type="Proteomes" id="UP001595444">
    <property type="component" value="Unassembled WGS sequence"/>
</dbReference>
<organism evidence="3 4">
    <name type="scientific">Kordiimonas pumila</name>
    <dbReference type="NCBI Taxonomy" id="2161677"/>
    <lineage>
        <taxon>Bacteria</taxon>
        <taxon>Pseudomonadati</taxon>
        <taxon>Pseudomonadota</taxon>
        <taxon>Alphaproteobacteria</taxon>
        <taxon>Kordiimonadales</taxon>
        <taxon>Kordiimonadaceae</taxon>
        <taxon>Kordiimonas</taxon>
    </lineage>
</organism>
<dbReference type="PANTHER" id="PTHR43677">
    <property type="entry name" value="SHORT-CHAIN DEHYDROGENASE/REDUCTASE"/>
    <property type="match status" value="1"/>
</dbReference>
<dbReference type="InterPro" id="IPR020843">
    <property type="entry name" value="ER"/>
</dbReference>
<protein>
    <submittedName>
        <fullName evidence="3">NADPH:quinone oxidoreductase family protein</fullName>
        <ecNumber evidence="3">1.-.-.-</ecNumber>
    </submittedName>
</protein>
<dbReference type="Gene3D" id="3.40.50.720">
    <property type="entry name" value="NAD(P)-binding Rossmann-like Domain"/>
    <property type="match status" value="1"/>
</dbReference>
<evidence type="ECO:0000313" key="3">
    <source>
        <dbReference type="EMBL" id="MFC3053787.1"/>
    </source>
</evidence>
<dbReference type="InterPro" id="IPR013154">
    <property type="entry name" value="ADH-like_N"/>
</dbReference>
<keyword evidence="3" id="KW-0560">Oxidoreductase</keyword>
<dbReference type="SUPFAM" id="SSF50129">
    <property type="entry name" value="GroES-like"/>
    <property type="match status" value="1"/>
</dbReference>
<dbReference type="SMART" id="SM00829">
    <property type="entry name" value="PKS_ER"/>
    <property type="match status" value="1"/>
</dbReference>
<accession>A0ABV7DB06</accession>
<dbReference type="PANTHER" id="PTHR43677:SF4">
    <property type="entry name" value="QUINONE OXIDOREDUCTASE-LIKE PROTEIN 2"/>
    <property type="match status" value="1"/>
</dbReference>
<reference evidence="4" key="1">
    <citation type="journal article" date="2019" name="Int. J. Syst. Evol. Microbiol.">
        <title>The Global Catalogue of Microorganisms (GCM) 10K type strain sequencing project: providing services to taxonomists for standard genome sequencing and annotation.</title>
        <authorList>
            <consortium name="The Broad Institute Genomics Platform"/>
            <consortium name="The Broad Institute Genome Sequencing Center for Infectious Disease"/>
            <person name="Wu L."/>
            <person name="Ma J."/>
        </authorList>
    </citation>
    <scope>NUCLEOTIDE SEQUENCE [LARGE SCALE GENOMIC DNA]</scope>
    <source>
        <strain evidence="4">KCTC 62164</strain>
    </source>
</reference>
<sequence>MKALLSTAPGGPETLELRDIPSPTPSAGQLRVRVLACGINYPDVLVIEDKYQFKPPRPFAPGSEITGVVEEVGEGVTGWAVGDRLIAMLGSDGGLAEQALVTAGQAIKLGPKFDPVEGAALIFTYATTIHGLVDRGALKAGETLLIMGAAGGVGIAAIEIGKALGATVVAAVSSEEKAAAARAAGADRTLIYGRGPFDKEASKELAKVFKEAVGPNGADVIYDPVGGDYAEAALRSIVWEGRYLVVGFPAGIPKMPLNLPLLKSCDIRGVFWGGFLQRNPERNRQHVEQLFKWWAGGQIRPRIDKVYSLADGGAAIARLASRSVIGKVVVRPCEE</sequence>
<dbReference type="SUPFAM" id="SSF51735">
    <property type="entry name" value="NAD(P)-binding Rossmann-fold domains"/>
    <property type="match status" value="1"/>
</dbReference>
<name>A0ABV7DB06_9PROT</name>
<dbReference type="InterPro" id="IPR036291">
    <property type="entry name" value="NAD(P)-bd_dom_sf"/>
</dbReference>
<comment type="caution">
    <text evidence="3">The sequence shown here is derived from an EMBL/GenBank/DDBJ whole genome shotgun (WGS) entry which is preliminary data.</text>
</comment>
<dbReference type="Pfam" id="PF00107">
    <property type="entry name" value="ADH_zinc_N"/>
    <property type="match status" value="1"/>
</dbReference>
<dbReference type="InterPro" id="IPR013149">
    <property type="entry name" value="ADH-like_C"/>
</dbReference>
<dbReference type="GO" id="GO:0016491">
    <property type="term" value="F:oxidoreductase activity"/>
    <property type="evidence" value="ECO:0007669"/>
    <property type="project" value="UniProtKB-KW"/>
</dbReference>
<gene>
    <name evidence="3" type="ORF">ACFOKA_17945</name>
</gene>
<dbReference type="EMBL" id="JBHRSL010000028">
    <property type="protein sequence ID" value="MFC3053787.1"/>
    <property type="molecule type" value="Genomic_DNA"/>
</dbReference>
<feature type="domain" description="Enoyl reductase (ER)" evidence="2">
    <location>
        <begin position="10"/>
        <end position="330"/>
    </location>
</feature>
<dbReference type="Gene3D" id="3.90.180.10">
    <property type="entry name" value="Medium-chain alcohol dehydrogenases, catalytic domain"/>
    <property type="match status" value="1"/>
</dbReference>
<proteinExistence type="predicted"/>
<feature type="region of interest" description="Disordered" evidence="1">
    <location>
        <begin position="1"/>
        <end position="22"/>
    </location>
</feature>
<evidence type="ECO:0000313" key="4">
    <source>
        <dbReference type="Proteomes" id="UP001595444"/>
    </source>
</evidence>
<evidence type="ECO:0000256" key="1">
    <source>
        <dbReference type="SAM" id="MobiDB-lite"/>
    </source>
</evidence>
<keyword evidence="4" id="KW-1185">Reference proteome</keyword>
<dbReference type="InterPro" id="IPR051397">
    <property type="entry name" value="Zn-ADH-like_protein"/>
</dbReference>